<dbReference type="Gene3D" id="3.30.530.20">
    <property type="match status" value="1"/>
</dbReference>
<sequence>MSKNISKISINAPANKVWDSLVKPELVKQWQYGSNLLTDWKVGSDIRFQSEWEDQVYEQWGKVLAFSPHALIQYTLSSDHVLD</sequence>
<organism evidence="3 4">
    <name type="scientific">Perspicuibacillus lycopersici</name>
    <dbReference type="NCBI Taxonomy" id="1325689"/>
    <lineage>
        <taxon>Bacteria</taxon>
        <taxon>Bacillati</taxon>
        <taxon>Bacillota</taxon>
        <taxon>Bacilli</taxon>
        <taxon>Bacillales</taxon>
        <taxon>Bacillaceae</taxon>
        <taxon>Perspicuibacillus</taxon>
    </lineage>
</organism>
<dbReference type="SUPFAM" id="SSF55961">
    <property type="entry name" value="Bet v1-like"/>
    <property type="match status" value="1"/>
</dbReference>
<keyword evidence="4" id="KW-1185">Reference proteome</keyword>
<evidence type="ECO:0000259" key="2">
    <source>
        <dbReference type="Pfam" id="PF08327"/>
    </source>
</evidence>
<feature type="domain" description="Activator of Hsp90 ATPase homologue 1/2-like C-terminal" evidence="2">
    <location>
        <begin position="11"/>
        <end position="77"/>
    </location>
</feature>
<accession>A0AAE3IVU7</accession>
<evidence type="ECO:0000313" key="3">
    <source>
        <dbReference type="EMBL" id="MCU9614329.1"/>
    </source>
</evidence>
<dbReference type="RefSeq" id="WP_263073607.1">
    <property type="nucleotide sequence ID" value="NZ_JAOUSF010000004.1"/>
</dbReference>
<dbReference type="Proteomes" id="UP001209318">
    <property type="component" value="Unassembled WGS sequence"/>
</dbReference>
<protein>
    <submittedName>
        <fullName evidence="3">SRPBCC domain-containing protein</fullName>
    </submittedName>
</protein>
<dbReference type="InterPro" id="IPR023393">
    <property type="entry name" value="START-like_dom_sf"/>
</dbReference>
<reference evidence="3" key="1">
    <citation type="submission" date="2022-10" db="EMBL/GenBank/DDBJ databases">
        <title>Description of Fervidibacillus gen. nov. in the family Fervidibacillaceae fam. nov. with two species, Fervidibacillus albus sp. nov., and Fervidibacillus halotolerans sp. nov., isolated from tidal flat sediments.</title>
        <authorList>
            <person name="Kwon K.K."/>
            <person name="Yang S.-H."/>
        </authorList>
    </citation>
    <scope>NUCLEOTIDE SEQUENCE</scope>
    <source>
        <strain evidence="3">JCM 19140</strain>
    </source>
</reference>
<comment type="caution">
    <text evidence="3">The sequence shown here is derived from an EMBL/GenBank/DDBJ whole genome shotgun (WGS) entry which is preliminary data.</text>
</comment>
<dbReference type="EMBL" id="JAOUSF010000004">
    <property type="protein sequence ID" value="MCU9614329.1"/>
    <property type="molecule type" value="Genomic_DNA"/>
</dbReference>
<proteinExistence type="inferred from homology"/>
<dbReference type="Pfam" id="PF08327">
    <property type="entry name" value="AHSA1"/>
    <property type="match status" value="1"/>
</dbReference>
<evidence type="ECO:0000313" key="4">
    <source>
        <dbReference type="Proteomes" id="UP001209318"/>
    </source>
</evidence>
<name>A0AAE3IVU7_9BACI</name>
<gene>
    <name evidence="3" type="ORF">OEV98_12340</name>
</gene>
<dbReference type="InterPro" id="IPR013538">
    <property type="entry name" value="ASHA1/2-like_C"/>
</dbReference>
<evidence type="ECO:0000256" key="1">
    <source>
        <dbReference type="ARBA" id="ARBA00006817"/>
    </source>
</evidence>
<dbReference type="AlphaFoldDB" id="A0AAE3IVU7"/>
<comment type="similarity">
    <text evidence="1">Belongs to the AHA1 family.</text>
</comment>